<feature type="domain" description="DUF4906" evidence="1">
    <location>
        <begin position="165"/>
        <end position="235"/>
    </location>
</feature>
<proteinExistence type="predicted"/>
<accession>A0A4Y1WWA4</accession>
<evidence type="ECO:0000313" key="2">
    <source>
        <dbReference type="EMBL" id="BBL05217.1"/>
    </source>
</evidence>
<reference evidence="3" key="1">
    <citation type="submission" date="2019-06" db="EMBL/GenBank/DDBJ databases">
        <title>Alistipes onderdonkii subsp. vulgaris subsp. nov., Alistipes dispar sp. nov. and Alistipes communis sp. nov., isolated from human faeces, and creation of Alistipes onderdonkii subsp. onderdonkii subsp. nov.</title>
        <authorList>
            <person name="Sakamoto M."/>
            <person name="Ikeyama N."/>
            <person name="Ogata Y."/>
            <person name="Suda W."/>
            <person name="Iino T."/>
            <person name="Hattori M."/>
            <person name="Ohkuma M."/>
        </authorList>
    </citation>
    <scope>NUCLEOTIDE SEQUENCE [LARGE SCALE GENOMIC DNA]</scope>
    <source>
        <strain evidence="3">5CBH24</strain>
    </source>
</reference>
<protein>
    <recommendedName>
        <fullName evidence="1">DUF4906 domain-containing protein</fullName>
    </recommendedName>
</protein>
<dbReference type="AlphaFoldDB" id="A0A4Y1WWA4"/>
<evidence type="ECO:0000259" key="1">
    <source>
        <dbReference type="Pfam" id="PF16249"/>
    </source>
</evidence>
<dbReference type="Pfam" id="PF16249">
    <property type="entry name" value="DUF4906"/>
    <property type="match status" value="1"/>
</dbReference>
<organism evidence="2 3">
    <name type="scientific">Alistipes communis</name>
    <dbReference type="NCBI Taxonomy" id="2585118"/>
    <lineage>
        <taxon>Bacteria</taxon>
        <taxon>Pseudomonadati</taxon>
        <taxon>Bacteroidota</taxon>
        <taxon>Bacteroidia</taxon>
        <taxon>Bacteroidales</taxon>
        <taxon>Rikenellaceae</taxon>
        <taxon>Alistipes</taxon>
    </lineage>
</organism>
<evidence type="ECO:0000313" key="3">
    <source>
        <dbReference type="Proteomes" id="UP000318946"/>
    </source>
</evidence>
<keyword evidence="3" id="KW-1185">Reference proteome</keyword>
<gene>
    <name evidence="2" type="ORF">A5CBH24_25300</name>
</gene>
<name>A0A4Y1WWA4_9BACT</name>
<dbReference type="EMBL" id="AP019735">
    <property type="protein sequence ID" value="BBL05217.1"/>
    <property type="molecule type" value="Genomic_DNA"/>
</dbReference>
<dbReference type="InterPro" id="IPR032594">
    <property type="entry name" value="DUF4906"/>
</dbReference>
<sequence>MITVSRADEATIRDLNFYLCDDNGQIVLHRYQTSATLRFECLPGDYRMRIAANLGRDLGDSPASEDFIVTHADEYDVLPMSYESDVTISPSPGGVLTLPTVEVRRCVAKVSYAIAVEPADIELRSVQLLSVPRSTFLFDAAAPSENPDDYKDCLEVELAGRQAEGDCYLLPNMQGTVSSITDQRQKNPENAPANASYLLIRAVRGAKVLAYYVYLGGNNTSDFNVRANVHYRLNISILGDKEVDTRVSSYTLRVRDDFDDYNYGGYCLLDGTRYLYIDVDSPDDTAPTRGRLEVLSGDLNWFAFNYGDKGAVHDFDLFDSSGENAYEMEYYTPVYTPENSLLSYRITLTDALGFTQSYDFTHRMANAAIFHTDGGGSVRVKGALHVETESESPEEQIVALCMENCTLTAVPDAGYTFDGWYDGPQEYGHLLSTEQIYEYVPLGPLRHIYAVFMPAEIQLDVLNTANCYIAPELLRDYSFDATVQGNGCATLNIAPQRLSGAYARLIWETGTQANSVISSLGYDGSRIRFRTGTQQGNALIGLFDTWGECVWSWHIWVTDYNPESSSQKYSSGDIFMDRNLGAVGTDYTKVTACGLYYQWGRKDPFPYPASFTNNARPASFIYHDGHAYGTIRPEDYDAREVMSVEWATQHPTTFIHKADYEVDEPEEDVLDWLFRSHHNLWGNTTEQGYDVSKVCRKTIYDPCPPGWRVPDACDFEGIAMSQTQLPYCVNIVYSGTKTVRYPAGGTFDGDSYSGAGTYGQVYTNTPYFWNFDYGASFFDGVSCTSIYLAGTRRTTSELRCQANPVRCIKE</sequence>
<dbReference type="Proteomes" id="UP000318946">
    <property type="component" value="Chromosome"/>
</dbReference>
<dbReference type="KEGG" id="acou:A5CBH24_25300"/>